<keyword evidence="1" id="KW-1133">Transmembrane helix</keyword>
<keyword evidence="4" id="KW-1185">Reference proteome</keyword>
<comment type="caution">
    <text evidence="3">The sequence shown here is derived from an EMBL/GenBank/DDBJ whole genome shotgun (WGS) entry which is preliminary data.</text>
</comment>
<name>A0A318EE87_9GAMM</name>
<keyword evidence="1" id="KW-0472">Membrane</keyword>
<feature type="transmembrane region" description="Helical" evidence="1">
    <location>
        <begin position="110"/>
        <end position="135"/>
    </location>
</feature>
<feature type="domain" description="Fatty acid hydroxylase" evidence="2">
    <location>
        <begin position="57"/>
        <end position="210"/>
    </location>
</feature>
<organism evidence="3 4">
    <name type="scientific">Sinimarinibacterium flocculans</name>
    <dbReference type="NCBI Taxonomy" id="985250"/>
    <lineage>
        <taxon>Bacteria</taxon>
        <taxon>Pseudomonadati</taxon>
        <taxon>Pseudomonadota</taxon>
        <taxon>Gammaproteobacteria</taxon>
        <taxon>Nevskiales</taxon>
        <taxon>Nevskiaceae</taxon>
        <taxon>Sinimarinibacterium</taxon>
    </lineage>
</organism>
<dbReference type="RefSeq" id="WP_110264058.1">
    <property type="nucleotide sequence ID" value="NZ_CAWNXA010000002.1"/>
</dbReference>
<evidence type="ECO:0000313" key="4">
    <source>
        <dbReference type="Proteomes" id="UP000248330"/>
    </source>
</evidence>
<reference evidence="3 4" key="1">
    <citation type="submission" date="2018-04" db="EMBL/GenBank/DDBJ databases">
        <title>Genomic Encyclopedia of Type Strains, Phase IV (KMG-IV): sequencing the most valuable type-strain genomes for metagenomic binning, comparative biology and taxonomic classification.</title>
        <authorList>
            <person name="Goeker M."/>
        </authorList>
    </citation>
    <scope>NUCLEOTIDE SEQUENCE [LARGE SCALE GENOMIC DNA]</scope>
    <source>
        <strain evidence="3 4">DSM 104150</strain>
    </source>
</reference>
<dbReference type="GO" id="GO:0008610">
    <property type="term" value="P:lipid biosynthetic process"/>
    <property type="evidence" value="ECO:0007669"/>
    <property type="project" value="InterPro"/>
</dbReference>
<evidence type="ECO:0000259" key="2">
    <source>
        <dbReference type="Pfam" id="PF04116"/>
    </source>
</evidence>
<dbReference type="GO" id="GO:0016491">
    <property type="term" value="F:oxidoreductase activity"/>
    <property type="evidence" value="ECO:0007669"/>
    <property type="project" value="InterPro"/>
</dbReference>
<feature type="transmembrane region" description="Helical" evidence="1">
    <location>
        <begin position="20"/>
        <end position="42"/>
    </location>
</feature>
<dbReference type="EMBL" id="QICN01000002">
    <property type="protein sequence ID" value="PXV70392.1"/>
    <property type="molecule type" value="Genomic_DNA"/>
</dbReference>
<dbReference type="GO" id="GO:0005506">
    <property type="term" value="F:iron ion binding"/>
    <property type="evidence" value="ECO:0007669"/>
    <property type="project" value="InterPro"/>
</dbReference>
<dbReference type="InterPro" id="IPR006694">
    <property type="entry name" value="Fatty_acid_hydroxylase"/>
</dbReference>
<protein>
    <submittedName>
        <fullName evidence="3">Fatty acid hydroxylase family protein</fullName>
    </submittedName>
</protein>
<sequence length="248" mass="28334">MEDRLQQFRAAYQAKISPLYNGWLHGTWIFGFGAVFIAWCASRAENGGWAWLSVIPALLVANLGEWWLHKNALHRRIDALRALWHRHTVEHHNYFTEARMTVDSQREYRIILFPPYAVLGIALIHALFGGLWALVFGADAGWTWMVGGMAHYLLYEVLHTAAHLPEHPLLARLPLVNTLRRNHWVHHHQALMADVNLNLTPPFADWLMGTSDLDRSLPGVLFNGYRMDRLKPAVACRLGEARFPPPAS</sequence>
<gene>
    <name evidence="3" type="ORF">C8D93_102244</name>
</gene>
<keyword evidence="1" id="KW-0812">Transmembrane</keyword>
<evidence type="ECO:0000256" key="1">
    <source>
        <dbReference type="SAM" id="Phobius"/>
    </source>
</evidence>
<dbReference type="Pfam" id="PF04116">
    <property type="entry name" value="FA_hydroxylase"/>
    <property type="match status" value="1"/>
</dbReference>
<dbReference type="AlphaFoldDB" id="A0A318EE87"/>
<dbReference type="OrthoDB" id="5965958at2"/>
<accession>A0A318EE87</accession>
<evidence type="ECO:0000313" key="3">
    <source>
        <dbReference type="EMBL" id="PXV70392.1"/>
    </source>
</evidence>
<proteinExistence type="predicted"/>
<dbReference type="Proteomes" id="UP000248330">
    <property type="component" value="Unassembled WGS sequence"/>
</dbReference>
<feature type="transmembrane region" description="Helical" evidence="1">
    <location>
        <begin position="48"/>
        <end position="68"/>
    </location>
</feature>